<dbReference type="EMBL" id="NRSD01000034">
    <property type="protein sequence ID" value="MBK1646752.1"/>
    <property type="molecule type" value="Genomic_DNA"/>
</dbReference>
<dbReference type="GO" id="GO:0015074">
    <property type="term" value="P:DNA integration"/>
    <property type="evidence" value="ECO:0007669"/>
    <property type="project" value="UniProtKB-KW"/>
</dbReference>
<sequence length="217" mass="24446">MERKLVKIGEAAAMIGSTPATLRKWESTGELLPARKTKGGTRYYAVADLLALGDVDAPTICYARVSSHDQKSDLDRQHEMLEAYCAAKGWRTEVIRDLGSGMNYRKKGLQTLLEMILRRQMRRLVLTHKDRLLRFGSELVFSLCEIQGIEIVIIHKGEQPSFEEELAQDVLEIITVFSARLYGSRSRKHKKLLADLQSAGDAIAEELGIYDVARPQD</sequence>
<keyword evidence="1" id="KW-0229">DNA integration</keyword>
<dbReference type="InterPro" id="IPR048046">
    <property type="entry name" value="Transpos_IS607"/>
</dbReference>
<dbReference type="RefSeq" id="WP_200389577.1">
    <property type="nucleotide sequence ID" value="NZ_NRSD01000034.1"/>
</dbReference>
<feature type="active site" description="O-(5'-phospho-DNA)-serine intermediate" evidence="4 5">
    <location>
        <position position="66"/>
    </location>
</feature>
<name>A0A9X0WL67_9GAMM</name>
<dbReference type="CDD" id="cd03769">
    <property type="entry name" value="SR_IS607_transposase_like"/>
    <property type="match status" value="1"/>
</dbReference>
<evidence type="ECO:0000256" key="2">
    <source>
        <dbReference type="ARBA" id="ARBA00023125"/>
    </source>
</evidence>
<dbReference type="GO" id="GO:0006355">
    <property type="term" value="P:regulation of DNA-templated transcription"/>
    <property type="evidence" value="ECO:0007669"/>
    <property type="project" value="InterPro"/>
</dbReference>
<dbReference type="GO" id="GO:0000150">
    <property type="term" value="F:DNA strand exchange activity"/>
    <property type="evidence" value="ECO:0007669"/>
    <property type="project" value="InterPro"/>
</dbReference>
<dbReference type="InterPro" id="IPR006119">
    <property type="entry name" value="Resolv_N"/>
</dbReference>
<comment type="caution">
    <text evidence="7">The sequence shown here is derived from an EMBL/GenBank/DDBJ whole genome shotgun (WGS) entry which is preliminary data.</text>
</comment>
<dbReference type="PANTHER" id="PTHR36172:SF1">
    <property type="entry name" value="RESOLVASE-RELATED"/>
    <property type="match status" value="1"/>
</dbReference>
<keyword evidence="3" id="KW-0233">DNA recombination</keyword>
<evidence type="ECO:0000259" key="6">
    <source>
        <dbReference type="PROSITE" id="PS51736"/>
    </source>
</evidence>
<protein>
    <submittedName>
        <fullName evidence="7">IS607 family transposase</fullName>
    </submittedName>
</protein>
<dbReference type="SUPFAM" id="SSF46955">
    <property type="entry name" value="Putative DNA-binding domain"/>
    <property type="match status" value="1"/>
</dbReference>
<dbReference type="Proteomes" id="UP001138802">
    <property type="component" value="Unassembled WGS sequence"/>
</dbReference>
<dbReference type="Pfam" id="PF00239">
    <property type="entry name" value="Resolvase"/>
    <property type="match status" value="1"/>
</dbReference>
<reference evidence="7 8" key="1">
    <citation type="journal article" date="2020" name="Microorganisms">
        <title>Osmotic Adaptation and Compatible Solute Biosynthesis of Phototrophic Bacteria as Revealed from Genome Analyses.</title>
        <authorList>
            <person name="Imhoff J.F."/>
            <person name="Rahn T."/>
            <person name="Kunzel S."/>
            <person name="Keller A."/>
            <person name="Neulinger S.C."/>
        </authorList>
    </citation>
    <scope>NUCLEOTIDE SEQUENCE [LARGE SCALE GENOMIC DNA]</scope>
    <source>
        <strain evidence="7 8">DSM 21303</strain>
    </source>
</reference>
<dbReference type="SUPFAM" id="SSF53041">
    <property type="entry name" value="Resolvase-like"/>
    <property type="match status" value="1"/>
</dbReference>
<dbReference type="Gene3D" id="3.40.50.1390">
    <property type="entry name" value="Resolvase, N-terminal catalytic domain"/>
    <property type="match status" value="1"/>
</dbReference>
<organism evidence="7 8">
    <name type="scientific">Thiocapsa imhoffii</name>
    <dbReference type="NCBI Taxonomy" id="382777"/>
    <lineage>
        <taxon>Bacteria</taxon>
        <taxon>Pseudomonadati</taxon>
        <taxon>Pseudomonadota</taxon>
        <taxon>Gammaproteobacteria</taxon>
        <taxon>Chromatiales</taxon>
        <taxon>Chromatiaceae</taxon>
        <taxon>Thiocapsa</taxon>
    </lineage>
</organism>
<evidence type="ECO:0000313" key="7">
    <source>
        <dbReference type="EMBL" id="MBK1646752.1"/>
    </source>
</evidence>
<dbReference type="InterPro" id="IPR006118">
    <property type="entry name" value="Recombinase_CS"/>
</dbReference>
<gene>
    <name evidence="7" type="ORF">CKO25_19340</name>
</gene>
<dbReference type="InterPro" id="IPR009061">
    <property type="entry name" value="DNA-bd_dom_put_sf"/>
</dbReference>
<keyword evidence="8" id="KW-1185">Reference proteome</keyword>
<dbReference type="GO" id="GO:0003677">
    <property type="term" value="F:DNA binding"/>
    <property type="evidence" value="ECO:0007669"/>
    <property type="project" value="UniProtKB-KW"/>
</dbReference>
<dbReference type="SMART" id="SM00857">
    <property type="entry name" value="Resolvase"/>
    <property type="match status" value="1"/>
</dbReference>
<feature type="domain" description="Resolvase/invertase-type recombinase catalytic" evidence="6">
    <location>
        <begin position="58"/>
        <end position="200"/>
    </location>
</feature>
<dbReference type="InterPro" id="IPR000551">
    <property type="entry name" value="MerR-type_HTH_dom"/>
</dbReference>
<proteinExistence type="predicted"/>
<dbReference type="PROSITE" id="PS00397">
    <property type="entry name" value="RECOMBINASES_1"/>
    <property type="match status" value="1"/>
</dbReference>
<dbReference type="Gene3D" id="1.10.287.2170">
    <property type="match status" value="1"/>
</dbReference>
<dbReference type="PANTHER" id="PTHR36172">
    <property type="match status" value="1"/>
</dbReference>
<dbReference type="FunFam" id="3.40.50.1390:FF:000002">
    <property type="entry name" value="ORF1 in transposon ISC1904"/>
    <property type="match status" value="1"/>
</dbReference>
<keyword evidence="2" id="KW-0238">DNA-binding</keyword>
<dbReference type="InterPro" id="IPR041718">
    <property type="entry name" value="IS607_transposase-like"/>
</dbReference>
<dbReference type="InterPro" id="IPR051491">
    <property type="entry name" value="Recombinase/Transposase-rel"/>
</dbReference>
<evidence type="ECO:0000256" key="4">
    <source>
        <dbReference type="PIRSR" id="PIRSR606118-50"/>
    </source>
</evidence>
<evidence type="ECO:0000313" key="8">
    <source>
        <dbReference type="Proteomes" id="UP001138802"/>
    </source>
</evidence>
<dbReference type="Gene3D" id="1.10.1660.10">
    <property type="match status" value="1"/>
</dbReference>
<dbReference type="InterPro" id="IPR036162">
    <property type="entry name" value="Resolvase-like_N_sf"/>
</dbReference>
<evidence type="ECO:0000256" key="3">
    <source>
        <dbReference type="ARBA" id="ARBA00023172"/>
    </source>
</evidence>
<dbReference type="PROSITE" id="PS51736">
    <property type="entry name" value="RECOMBINASES_3"/>
    <property type="match status" value="1"/>
</dbReference>
<evidence type="ECO:0000256" key="5">
    <source>
        <dbReference type="PROSITE-ProRule" id="PRU10137"/>
    </source>
</evidence>
<dbReference type="Pfam" id="PF00376">
    <property type="entry name" value="MerR"/>
    <property type="match status" value="1"/>
</dbReference>
<dbReference type="NCBIfam" id="NF033518">
    <property type="entry name" value="transpos_IS607"/>
    <property type="match status" value="1"/>
</dbReference>
<dbReference type="AlphaFoldDB" id="A0A9X0WL67"/>
<accession>A0A9X0WL67</accession>
<evidence type="ECO:0000256" key="1">
    <source>
        <dbReference type="ARBA" id="ARBA00022908"/>
    </source>
</evidence>